<proteinExistence type="predicted"/>
<feature type="signal peptide" evidence="1">
    <location>
        <begin position="1"/>
        <end position="20"/>
    </location>
</feature>
<feature type="chain" id="PRO_5013766926" evidence="1">
    <location>
        <begin position="21"/>
        <end position="1574"/>
    </location>
</feature>
<gene>
    <name evidence="2" type="ORF">CSC81_12825</name>
</gene>
<comment type="caution">
    <text evidence="2">The sequence shown here is derived from an EMBL/GenBank/DDBJ whole genome shotgun (WGS) entry which is preliminary data.</text>
</comment>
<sequence length="1574" mass="175913">MLMKKITFFFFIVFSQLVFSSTDNPLDSISRSEKALPKLIEFSSKAKGEFDFDYVKENYSDPKIDTLISRATSVFEAIEKTGSYVDVLGSDDMITLPVGVKKRFGKYTALLGVSKAKFYPDYTEVTLFAKLTVGQLGANGKQQELFFGADNIKISHNGGIYGDTNISLFGDVAIPIQGNKGLLELKGGFNMKTGIVENKTYITIDCSGIKEIGVAADVLFSRELLEPLDANYKVIQDTKTRVKGSFKTVVSDWNDIIAEINLSHPFQLKDKKSTTGRGKGGLVFEVKNAVFDFSDLRNSTNMSFPNSYKEKYLVPGNEELWRGVSIEEIKIIAPKEFMKRNEQNRLSFSAKEFLIDGEGITGQFSVENLFSIEEGIASGWPISVTDLHASFIANKITGAGFGGHIALPTSGKVTKEDIINQTELVKGVRKAIKYTAIIDVGNDDYSLALEPIAKKGLHFPVFMAEAHLKSNSSVTLKVKEGKFRPKANLHGSLTIKGGSGAASKMINFKGITFENLQLQTEKPLISVDHMGYEGEAFSFSNFPVTISDINVTANDQKASLGFTLDVNLMGKGFSGNTQLEIIGKFKEEEKIHSWKFEKIKIHKIDVAADLGSVKFKGLVEVKDNDPVYGNGFYGELEADFNSINVKATAWFGKTDVRYWYVDAYADLSSMRAKPMIGPVEINGFGGGAYYHMKKTSNPPKLVYQGELDENGNPVPVKTPKPPSGMDYTPDANSGLGFRAMLGFALANEGAFNGKVGFEMAFNTHGGLNRIFFFGEAHIMQGYKLEFADKFKEKLNKLENKINDLADNQLVKDLKETNLVEYSKVSFPQDGLTFDVGIDAHFSMEMDFVNNSFHSEMEVYVNTPGNFFSGVGPRGRAGWAVFHTGPDGWYLHMGTPKDRIGLRVGIGGFSVSATTYLMIGDNIPGSPPPPQAVADILGVNLNSLDYMRDLNALGDGRGFAIGMDFSLDTGNMNFLMFYARFRAGLGFDIMIKDYGETACKGSGQIGVDGWYANGQAYAYLEGELGIRINLWFYKAKIPIVKAGAAVLLQAKLPNPSWFRGYVGGHFSVLGGMIKGRFRFKIELGEECEIIGGAPLGGIKIISGVTPDNDATEVDVFTAPQSAFNMKINKSFELEDDKGVKIYRILLDEFTVKSEGKVIEGELEWNESQDVVNFVSFDVLPPQKTIQVKVAVSFQELKSGSWITLMHNGKKAQEIEERTFTTGVAPDYIPVENIDYTYPVIDQKYFYQDESTTGYVKLKRGQPYLFAPETNWKQNVVYNNEEGHSFVNTVSYNKGERQVNFKLGKFNNQKKYTLKLVSSPEVEGGSENAVSYTKQDTGYKDNTIEVKNKEVQSVVNDEAVTELLTYDFSTSEYNTFAKKIDDKRVVKHYLEPIYSDVHAIQTDVRESERFDRIELEGGKYSGNQPLIETEAVLDDNYYEDRIYQLIYEKYPLEPEFTVNRDVKELGIPPKKGIDILTWYVPYLRNNPTFSLLSKRIPYRYNLPYHYKRDFMDIQYKVVNKYLNNPTEYASKIQKYNYIINGVFPAIWSGKYKVKMQYVMPGGVLGTSTVFKYKNPF</sequence>
<keyword evidence="1" id="KW-0732">Signal</keyword>
<name>A0A2G1BSP5_9FLAO</name>
<evidence type="ECO:0000313" key="2">
    <source>
        <dbReference type="EMBL" id="PHN96605.1"/>
    </source>
</evidence>
<dbReference type="EMBL" id="PDUU01000013">
    <property type="protein sequence ID" value="PHN96605.1"/>
    <property type="molecule type" value="Genomic_DNA"/>
</dbReference>
<evidence type="ECO:0000313" key="3">
    <source>
        <dbReference type="Proteomes" id="UP000222163"/>
    </source>
</evidence>
<protein>
    <submittedName>
        <fullName evidence="2">Uncharacterized protein</fullName>
    </submittedName>
</protein>
<reference evidence="2 3" key="1">
    <citation type="journal article" date="2016" name="Nat. Commun.">
        <title>Microbial interactions lead to rapid micro-scale successions on model marine particles.</title>
        <authorList>
            <person name="Datta M.S."/>
            <person name="Sliwerska E."/>
            <person name="Gore J."/>
            <person name="Polz M.F."/>
            <person name="Cordero O.X."/>
        </authorList>
    </citation>
    <scope>NUCLEOTIDE SEQUENCE [LARGE SCALE GENOMIC DNA]</scope>
    <source>
        <strain evidence="2 3">4G03</strain>
    </source>
</reference>
<dbReference type="Proteomes" id="UP000222163">
    <property type="component" value="Unassembled WGS sequence"/>
</dbReference>
<accession>A0A2G1BSP5</accession>
<evidence type="ECO:0000256" key="1">
    <source>
        <dbReference type="SAM" id="SignalP"/>
    </source>
</evidence>
<organism evidence="2 3">
    <name type="scientific">Tenacibaculum discolor</name>
    <dbReference type="NCBI Taxonomy" id="361581"/>
    <lineage>
        <taxon>Bacteria</taxon>
        <taxon>Pseudomonadati</taxon>
        <taxon>Bacteroidota</taxon>
        <taxon>Flavobacteriia</taxon>
        <taxon>Flavobacteriales</taxon>
        <taxon>Flavobacteriaceae</taxon>
        <taxon>Tenacibaculum</taxon>
    </lineage>
</organism>